<dbReference type="AlphaFoldDB" id="A0A926HXT7"/>
<evidence type="ECO:0000256" key="3">
    <source>
        <dbReference type="ARBA" id="ARBA00023002"/>
    </source>
</evidence>
<dbReference type="GO" id="GO:0016491">
    <property type="term" value="F:oxidoreductase activity"/>
    <property type="evidence" value="ECO:0007669"/>
    <property type="project" value="UniProtKB-KW"/>
</dbReference>
<sequence length="430" mass="47506">MLYQKELFQKYETDVFVAGGGAAGVAAAVAAAKKGKSVFLAESCGAFGGLGTSGMVPAFAPFDDGVNMVASGIGLEIRKNVSKHVPLNTYWTPIDTEELKREYDRIITQAGIQFSFFTTVYDVIARHGRIESVILGSKSGLFTVKAKIYIDCTGDGDLCAFGGGEFEMGDENGTVMPQTLCSLWANIDRDKICEPENKYIEQAFQDGVLSFEDRHLPGFFHREDGIGGGNIGHTFGVNPTDEVSLSKGMMWGRKSMMEYETYYKTYLKGYERMSLCGTAAILGVRESRRITCDYTLNVNDFISRAVFEDEIGRYCYPVDIHVMNTDKKEYERFEKEYETLRFKKGESYGIPFRSLVPKSFSNVLVAGRCIGTDRQMQASVRVMPGCFITGQAAGTAAALACEAEDVRNVKLPELFKSLQTIGAYLPNNEV</sequence>
<evidence type="ECO:0000256" key="2">
    <source>
        <dbReference type="ARBA" id="ARBA00022723"/>
    </source>
</evidence>
<dbReference type="GO" id="GO:0046872">
    <property type="term" value="F:metal ion binding"/>
    <property type="evidence" value="ECO:0007669"/>
    <property type="project" value="UniProtKB-KW"/>
</dbReference>
<protein>
    <submittedName>
        <fullName evidence="6">FAD-dependent oxidoreductase</fullName>
    </submittedName>
</protein>
<dbReference type="SUPFAM" id="SSF51905">
    <property type="entry name" value="FAD/NAD(P)-binding domain"/>
    <property type="match status" value="1"/>
</dbReference>
<dbReference type="InterPro" id="IPR036188">
    <property type="entry name" value="FAD/NAD-bd_sf"/>
</dbReference>
<evidence type="ECO:0000256" key="5">
    <source>
        <dbReference type="ARBA" id="ARBA00023014"/>
    </source>
</evidence>
<dbReference type="PANTHER" id="PTHR43498">
    <property type="entry name" value="FERREDOXIN:COB-COM HETERODISULFIDE REDUCTASE SUBUNIT A"/>
    <property type="match status" value="1"/>
</dbReference>
<dbReference type="Proteomes" id="UP000611762">
    <property type="component" value="Unassembled WGS sequence"/>
</dbReference>
<proteinExistence type="predicted"/>
<evidence type="ECO:0000256" key="1">
    <source>
        <dbReference type="ARBA" id="ARBA00022485"/>
    </source>
</evidence>
<keyword evidence="5" id="KW-0411">Iron-sulfur</keyword>
<dbReference type="PANTHER" id="PTHR43498:SF1">
    <property type="entry name" value="COB--COM HETERODISULFIDE REDUCTASE IRON-SULFUR SUBUNIT A"/>
    <property type="match status" value="1"/>
</dbReference>
<gene>
    <name evidence="6" type="ORF">H8698_05410</name>
</gene>
<evidence type="ECO:0000313" key="7">
    <source>
        <dbReference type="Proteomes" id="UP000611762"/>
    </source>
</evidence>
<comment type="caution">
    <text evidence="6">The sequence shown here is derived from an EMBL/GenBank/DDBJ whole genome shotgun (WGS) entry which is preliminary data.</text>
</comment>
<organism evidence="6 7">
    <name type="scientific">Congzhengia minquanensis</name>
    <dbReference type="NCBI Taxonomy" id="2763657"/>
    <lineage>
        <taxon>Bacteria</taxon>
        <taxon>Bacillati</taxon>
        <taxon>Bacillota</taxon>
        <taxon>Clostridia</taxon>
        <taxon>Eubacteriales</taxon>
        <taxon>Oscillospiraceae</taxon>
        <taxon>Congzhengia</taxon>
    </lineage>
</organism>
<name>A0A926HXT7_9FIRM</name>
<keyword evidence="3" id="KW-0560">Oxidoreductase</keyword>
<dbReference type="InterPro" id="IPR039650">
    <property type="entry name" value="HdrA-like"/>
</dbReference>
<evidence type="ECO:0000313" key="6">
    <source>
        <dbReference type="EMBL" id="MBC8540409.1"/>
    </source>
</evidence>
<keyword evidence="2" id="KW-0479">Metal-binding</keyword>
<keyword evidence="4" id="KW-0408">Iron</keyword>
<dbReference type="EMBL" id="JACRSU010000002">
    <property type="protein sequence ID" value="MBC8540409.1"/>
    <property type="molecule type" value="Genomic_DNA"/>
</dbReference>
<keyword evidence="1" id="KW-0004">4Fe-4S</keyword>
<evidence type="ECO:0000256" key="4">
    <source>
        <dbReference type="ARBA" id="ARBA00023004"/>
    </source>
</evidence>
<dbReference type="Gene3D" id="3.50.50.60">
    <property type="entry name" value="FAD/NAD(P)-binding domain"/>
    <property type="match status" value="1"/>
</dbReference>
<dbReference type="RefSeq" id="WP_249311594.1">
    <property type="nucleotide sequence ID" value="NZ_JACRSU010000002.1"/>
</dbReference>
<accession>A0A926HXT7</accession>
<dbReference type="Pfam" id="PF12831">
    <property type="entry name" value="FAD_oxidored"/>
    <property type="match status" value="1"/>
</dbReference>
<keyword evidence="7" id="KW-1185">Reference proteome</keyword>
<reference evidence="6" key="1">
    <citation type="submission" date="2020-08" db="EMBL/GenBank/DDBJ databases">
        <title>Genome public.</title>
        <authorList>
            <person name="Liu C."/>
            <person name="Sun Q."/>
        </authorList>
    </citation>
    <scope>NUCLEOTIDE SEQUENCE</scope>
    <source>
        <strain evidence="6">H8</strain>
    </source>
</reference>
<dbReference type="GO" id="GO:0051539">
    <property type="term" value="F:4 iron, 4 sulfur cluster binding"/>
    <property type="evidence" value="ECO:0007669"/>
    <property type="project" value="UniProtKB-KW"/>
</dbReference>